<dbReference type="eggNOG" id="ENOG502QUU9">
    <property type="taxonomic scope" value="Eukaryota"/>
</dbReference>
<evidence type="ECO:0000313" key="3">
    <source>
        <dbReference type="Proteomes" id="UP000030689"/>
    </source>
</evidence>
<dbReference type="InterPro" id="IPR038595">
    <property type="entry name" value="LOR_sf"/>
</dbReference>
<dbReference type="EMBL" id="KI517464">
    <property type="protein sequence ID" value="ESQ40038.1"/>
    <property type="molecule type" value="Genomic_DNA"/>
</dbReference>
<dbReference type="Gramene" id="ESQ40037">
    <property type="protein sequence ID" value="ESQ40037"/>
    <property type="gene ID" value="EUTSA_v10014621mg"/>
</dbReference>
<sequence length="221" mass="24697">MEQPYAYAYPTGMGPSAPQGGGVAGVIVDQRFCAPYPVDLAIVRKMMKLTEGNFVITDVNGNLLFKVKEPVFGLHDKRILLDASGSPVLTLREKMVSMHDRWQVYRGGSTEQRDLLYTVKRSSMLQLKTKLDVFLSHNKEEKRCDFRVKGSWLERSCVVYAGDSDAAIVAQMHKKHTVQSVFLGKDNFSVTVYPNVDYAFIASLVVILDDVNREDRNAGGS</sequence>
<dbReference type="KEGG" id="eus:EUTSA_v10014621mg"/>
<accession>V4LJT0</accession>
<name>V4LJT0_EUTSA</name>
<keyword evidence="3" id="KW-1185">Reference proteome</keyword>
<evidence type="ECO:0000313" key="2">
    <source>
        <dbReference type="EMBL" id="ESQ40038.1"/>
    </source>
</evidence>
<proteinExistence type="inferred from homology"/>
<dbReference type="OMA" id="LEMKGNW"/>
<dbReference type="InterPro" id="IPR007612">
    <property type="entry name" value="LOR"/>
</dbReference>
<dbReference type="FunFam" id="2.40.160.200:FF:000001">
    <property type="entry name" value="LURP-one-like protein (DUF567)"/>
    <property type="match status" value="1"/>
</dbReference>
<dbReference type="Proteomes" id="UP000030689">
    <property type="component" value="Unassembled WGS sequence"/>
</dbReference>
<dbReference type="AlphaFoldDB" id="V4LJT0"/>
<evidence type="ECO:0008006" key="4">
    <source>
        <dbReference type="Google" id="ProtNLM"/>
    </source>
</evidence>
<protein>
    <recommendedName>
        <fullName evidence="4">Protein LURP-one-related 15</fullName>
    </recommendedName>
</protein>
<dbReference type="Gramene" id="ESQ40038">
    <property type="protein sequence ID" value="ESQ40038"/>
    <property type="gene ID" value="EUTSA_v10014621mg"/>
</dbReference>
<reference evidence="2 3" key="1">
    <citation type="journal article" date="2013" name="Front. Plant Sci.">
        <title>The Reference Genome of the Halophytic Plant Eutrema salsugineum.</title>
        <authorList>
            <person name="Yang R."/>
            <person name="Jarvis D.E."/>
            <person name="Chen H."/>
            <person name="Beilstein M.A."/>
            <person name="Grimwood J."/>
            <person name="Jenkins J."/>
            <person name="Shu S."/>
            <person name="Prochnik S."/>
            <person name="Xin M."/>
            <person name="Ma C."/>
            <person name="Schmutz J."/>
            <person name="Wing R.A."/>
            <person name="Mitchell-Olds T."/>
            <person name="Schumaker K.S."/>
            <person name="Wang X."/>
        </authorList>
    </citation>
    <scope>NUCLEOTIDE SEQUENCE [LARGE SCALE GENOMIC DNA]</scope>
</reference>
<comment type="similarity">
    <text evidence="1">Belongs to the LOR family.</text>
</comment>
<dbReference type="PANTHER" id="PTHR31087">
    <property type="match status" value="1"/>
</dbReference>
<dbReference type="Pfam" id="PF04525">
    <property type="entry name" value="LOR"/>
    <property type="match status" value="1"/>
</dbReference>
<organism evidence="2 3">
    <name type="scientific">Eutrema salsugineum</name>
    <name type="common">Saltwater cress</name>
    <name type="synonym">Sisymbrium salsugineum</name>
    <dbReference type="NCBI Taxonomy" id="72664"/>
    <lineage>
        <taxon>Eukaryota</taxon>
        <taxon>Viridiplantae</taxon>
        <taxon>Streptophyta</taxon>
        <taxon>Embryophyta</taxon>
        <taxon>Tracheophyta</taxon>
        <taxon>Spermatophyta</taxon>
        <taxon>Magnoliopsida</taxon>
        <taxon>eudicotyledons</taxon>
        <taxon>Gunneridae</taxon>
        <taxon>Pentapetalae</taxon>
        <taxon>rosids</taxon>
        <taxon>malvids</taxon>
        <taxon>Brassicales</taxon>
        <taxon>Brassicaceae</taxon>
        <taxon>Eutremeae</taxon>
        <taxon>Eutrema</taxon>
    </lineage>
</organism>
<dbReference type="SUPFAM" id="SSF54518">
    <property type="entry name" value="Tubby C-terminal domain-like"/>
    <property type="match status" value="1"/>
</dbReference>
<dbReference type="Gene3D" id="2.40.160.200">
    <property type="entry name" value="LURP1-related"/>
    <property type="match status" value="1"/>
</dbReference>
<gene>
    <name evidence="2" type="ORF">EUTSA_v10014621mg</name>
</gene>
<dbReference type="STRING" id="72664.V4LJT0"/>
<dbReference type="EMBL" id="KI517464">
    <property type="protein sequence ID" value="ESQ40037.1"/>
    <property type="molecule type" value="Genomic_DNA"/>
</dbReference>
<evidence type="ECO:0000256" key="1">
    <source>
        <dbReference type="ARBA" id="ARBA00005437"/>
    </source>
</evidence>
<dbReference type="PANTHER" id="PTHR31087:SF160">
    <property type="entry name" value="PROTEIN LURP-ONE-RELATED 1-RELATED"/>
    <property type="match status" value="1"/>
</dbReference>
<dbReference type="InterPro" id="IPR025659">
    <property type="entry name" value="Tubby-like_C"/>
</dbReference>
<dbReference type="GO" id="GO:0019904">
    <property type="term" value="F:protein domain specific binding"/>
    <property type="evidence" value="ECO:0007669"/>
    <property type="project" value="EnsemblPlants"/>
</dbReference>
<dbReference type="OrthoDB" id="97518at2759"/>